<keyword evidence="5" id="KW-0732">Signal</keyword>
<organism evidence="8 9">
    <name type="scientific">Haemonchus contortus</name>
    <name type="common">Barber pole worm</name>
    <dbReference type="NCBI Taxonomy" id="6289"/>
    <lineage>
        <taxon>Eukaryota</taxon>
        <taxon>Metazoa</taxon>
        <taxon>Ecdysozoa</taxon>
        <taxon>Nematoda</taxon>
        <taxon>Chromadorea</taxon>
        <taxon>Rhabditida</taxon>
        <taxon>Rhabditina</taxon>
        <taxon>Rhabditomorpha</taxon>
        <taxon>Strongyloidea</taxon>
        <taxon>Trichostrongylidae</taxon>
        <taxon>Haemonchus</taxon>
    </lineage>
</organism>
<dbReference type="OMA" id="IYNEACR"/>
<dbReference type="GO" id="GO:0015020">
    <property type="term" value="F:glucuronosyltransferase activity"/>
    <property type="evidence" value="ECO:0007669"/>
    <property type="project" value="UniProtKB-EC"/>
</dbReference>
<comment type="similarity">
    <text evidence="1">Belongs to the UDP-glycosyltransferase family.</text>
</comment>
<proteinExistence type="inferred from homology"/>
<sequence>MRPLLLCPLLSFYYVYAYKILVYSGPLGFSHTIFLGRIADILHEAGHDVTVLHPIWQQQSLPQVANSAKKILFPLPEALTEELQPDKLRVWDTNSRSIVDQLRMLAGHTLQQIRTCDILLGDNATMQMLANERFDAGITEMLGACGFGLFDKIGIDHIITASALGMVDTMGDLFDVPKFPSIVPSFLLPYNSRMNFVERTINFVVAVIADFVSAEIERNYKKVWSRHGVSTDDEYYKSKTNYLLTNSDEFLEFGRPTSPKIVHVGGIALKETGPLSKDLQQIMEQTRVGVVYISFGSAVPTIKMPKYFRDAITEVAKSFKNYDFIWKVDEGDKIEGIPNLHTFTWVAQQALLAHPNLRCFVSHAGLNSVLELTRSGKPSILVPIFADQFRNARLVEAKNTTIVIAKEDFTQDVFAVALQRVLGDVSYSKRAERLASLMVNKPFPVRDRLLSSVNFSIQHGRIYDYDFGKHLNALQYHSVDVIAFLIILLISTVLMWFYTCRYFFRKIFQAKIKAD</sequence>
<protein>
    <recommendedName>
        <fullName evidence="2">glucuronosyltransferase</fullName>
        <ecNumber evidence="2">2.4.1.17</ecNumber>
    </recommendedName>
</protein>
<keyword evidence="8" id="KW-1185">Reference proteome</keyword>
<evidence type="ECO:0000256" key="1">
    <source>
        <dbReference type="ARBA" id="ARBA00009995"/>
    </source>
</evidence>
<comment type="catalytic activity">
    <reaction evidence="6">
        <text>glucuronate acceptor + UDP-alpha-D-glucuronate = acceptor beta-D-glucuronoside + UDP + H(+)</text>
        <dbReference type="Rhea" id="RHEA:21032"/>
        <dbReference type="ChEBI" id="CHEBI:15378"/>
        <dbReference type="ChEBI" id="CHEBI:58052"/>
        <dbReference type="ChEBI" id="CHEBI:58223"/>
        <dbReference type="ChEBI" id="CHEBI:132367"/>
        <dbReference type="ChEBI" id="CHEBI:132368"/>
        <dbReference type="EC" id="2.4.1.17"/>
    </reaction>
</comment>
<evidence type="ECO:0000256" key="5">
    <source>
        <dbReference type="ARBA" id="ARBA00022729"/>
    </source>
</evidence>
<evidence type="ECO:0000256" key="2">
    <source>
        <dbReference type="ARBA" id="ARBA00012544"/>
    </source>
</evidence>
<dbReference type="FunFam" id="3.40.50.2000:FF:000021">
    <property type="entry name" value="UDP-glucuronosyltransferase"/>
    <property type="match status" value="1"/>
</dbReference>
<evidence type="ECO:0000256" key="4">
    <source>
        <dbReference type="ARBA" id="ARBA00022679"/>
    </source>
</evidence>
<dbReference type="PANTHER" id="PTHR48043:SF145">
    <property type="entry name" value="FI06409P-RELATED"/>
    <property type="match status" value="1"/>
</dbReference>
<dbReference type="SUPFAM" id="SSF53756">
    <property type="entry name" value="UDP-Glycosyltransferase/glycogen phosphorylase"/>
    <property type="match status" value="1"/>
</dbReference>
<dbReference type="Pfam" id="PF00201">
    <property type="entry name" value="UDPGT"/>
    <property type="match status" value="1"/>
</dbReference>
<dbReference type="WBParaSite" id="HCON_00160960-00001">
    <property type="protein sequence ID" value="HCON_00160960-00001"/>
    <property type="gene ID" value="HCON_00160960"/>
</dbReference>
<dbReference type="AlphaFoldDB" id="A0A7I4Z1Q1"/>
<dbReference type="Gene3D" id="3.40.50.2000">
    <property type="entry name" value="Glycogen Phosphorylase B"/>
    <property type="match status" value="1"/>
</dbReference>
<dbReference type="PANTHER" id="PTHR48043">
    <property type="entry name" value="EG:EG0003.4 PROTEIN-RELATED"/>
    <property type="match status" value="1"/>
</dbReference>
<keyword evidence="4" id="KW-0808">Transferase</keyword>
<keyword evidence="7" id="KW-1133">Transmembrane helix</keyword>
<accession>A0A7I4Z1Q1</accession>
<feature type="transmembrane region" description="Helical" evidence="7">
    <location>
        <begin position="481"/>
        <end position="504"/>
    </location>
</feature>
<dbReference type="Proteomes" id="UP000025227">
    <property type="component" value="Unplaced"/>
</dbReference>
<reference evidence="9" key="1">
    <citation type="submission" date="2020-12" db="UniProtKB">
        <authorList>
            <consortium name="WormBaseParasite"/>
        </authorList>
    </citation>
    <scope>IDENTIFICATION</scope>
    <source>
        <strain evidence="9">MHco3</strain>
    </source>
</reference>
<keyword evidence="7" id="KW-0812">Transmembrane</keyword>
<evidence type="ECO:0000256" key="6">
    <source>
        <dbReference type="ARBA" id="ARBA00047475"/>
    </source>
</evidence>
<dbReference type="InterPro" id="IPR050271">
    <property type="entry name" value="UDP-glycosyltransferase"/>
</dbReference>
<name>A0A7I4Z1Q1_HAECO</name>
<evidence type="ECO:0000313" key="9">
    <source>
        <dbReference type="WBParaSite" id="HCON_00160960-00001"/>
    </source>
</evidence>
<dbReference type="CDD" id="cd03784">
    <property type="entry name" value="GT1_Gtf-like"/>
    <property type="match status" value="1"/>
</dbReference>
<keyword evidence="7" id="KW-0472">Membrane</keyword>
<dbReference type="EC" id="2.4.1.17" evidence="2"/>
<evidence type="ECO:0000256" key="7">
    <source>
        <dbReference type="SAM" id="Phobius"/>
    </source>
</evidence>
<dbReference type="OrthoDB" id="5835829at2759"/>
<keyword evidence="3" id="KW-0328">Glycosyltransferase</keyword>
<dbReference type="InterPro" id="IPR002213">
    <property type="entry name" value="UDP_glucos_trans"/>
</dbReference>
<evidence type="ECO:0000313" key="8">
    <source>
        <dbReference type="Proteomes" id="UP000025227"/>
    </source>
</evidence>
<evidence type="ECO:0000256" key="3">
    <source>
        <dbReference type="ARBA" id="ARBA00022676"/>
    </source>
</evidence>